<feature type="domain" description="C2" evidence="9">
    <location>
        <begin position="496"/>
        <end position="644"/>
    </location>
</feature>
<feature type="domain" description="PI-PLC Y-box" evidence="10">
    <location>
        <begin position="376"/>
        <end position="489"/>
    </location>
</feature>
<feature type="region of interest" description="Disordered" evidence="8">
    <location>
        <begin position="321"/>
        <end position="370"/>
    </location>
</feature>
<dbReference type="CDD" id="cd00275">
    <property type="entry name" value="C2_PLC_like"/>
    <property type="match status" value="1"/>
</dbReference>
<comment type="catalytic activity">
    <reaction evidence="1 7">
        <text>a 1,2-diacyl-sn-glycero-3-phospho-(1D-myo-inositol-4,5-bisphosphate) + H2O = 1D-myo-inositol 1,4,5-trisphosphate + a 1,2-diacyl-sn-glycerol + H(+)</text>
        <dbReference type="Rhea" id="RHEA:33179"/>
        <dbReference type="ChEBI" id="CHEBI:15377"/>
        <dbReference type="ChEBI" id="CHEBI:15378"/>
        <dbReference type="ChEBI" id="CHEBI:17815"/>
        <dbReference type="ChEBI" id="CHEBI:58456"/>
        <dbReference type="ChEBI" id="CHEBI:203600"/>
        <dbReference type="EC" id="3.1.4.11"/>
    </reaction>
</comment>
<reference evidence="11 12" key="1">
    <citation type="submission" date="2017-10" db="EMBL/GenBank/DDBJ databases">
        <title>Comparative genomics in systemic dimorphic fungi from Ajellomycetaceae.</title>
        <authorList>
            <person name="Munoz J.F."/>
            <person name="Mcewen J.G."/>
            <person name="Clay O.K."/>
            <person name="Cuomo C.A."/>
        </authorList>
    </citation>
    <scope>NUCLEOTIDE SEQUENCE [LARGE SCALE GENOMIC DNA]</scope>
    <source>
        <strain evidence="11 12">UAMH5409</strain>
    </source>
</reference>
<dbReference type="Gene3D" id="2.60.40.150">
    <property type="entry name" value="C2 domain"/>
    <property type="match status" value="1"/>
</dbReference>
<keyword evidence="5" id="KW-0807">Transducer</keyword>
<dbReference type="GO" id="GO:0048015">
    <property type="term" value="P:phosphatidylinositol-mediated signaling"/>
    <property type="evidence" value="ECO:0007669"/>
    <property type="project" value="TreeGrafter"/>
</dbReference>
<keyword evidence="3 7" id="KW-0442">Lipid degradation</keyword>
<dbReference type="InterPro" id="IPR035892">
    <property type="entry name" value="C2_domain_sf"/>
</dbReference>
<keyword evidence="2 7" id="KW-0378">Hydrolase</keyword>
<dbReference type="InterPro" id="IPR001192">
    <property type="entry name" value="PI-PLC_fam"/>
</dbReference>
<dbReference type="PROSITE" id="PS50007">
    <property type="entry name" value="PIPLC_X_DOMAIN"/>
    <property type="match status" value="1"/>
</dbReference>
<feature type="compositionally biased region" description="Acidic residues" evidence="8">
    <location>
        <begin position="134"/>
        <end position="151"/>
    </location>
</feature>
<dbReference type="Proteomes" id="UP000223968">
    <property type="component" value="Unassembled WGS sequence"/>
</dbReference>
<dbReference type="GO" id="GO:0016042">
    <property type="term" value="P:lipid catabolic process"/>
    <property type="evidence" value="ECO:0007669"/>
    <property type="project" value="UniProtKB-KW"/>
</dbReference>
<name>A0A2B7XL37_9EURO</name>
<dbReference type="FunFam" id="3.20.20.190:FF:000039">
    <property type="entry name" value="Phosphoinositide phospholipase C"/>
    <property type="match status" value="1"/>
</dbReference>
<dbReference type="PROSITE" id="PS50004">
    <property type="entry name" value="C2"/>
    <property type="match status" value="1"/>
</dbReference>
<protein>
    <recommendedName>
        <fullName evidence="7">Phosphoinositide phospholipase C</fullName>
        <ecNumber evidence="7">3.1.4.11</ecNumber>
    </recommendedName>
</protein>
<evidence type="ECO:0000259" key="9">
    <source>
        <dbReference type="PROSITE" id="PS50004"/>
    </source>
</evidence>
<keyword evidence="4 7" id="KW-0443">Lipid metabolism</keyword>
<dbReference type="SMART" id="SM00239">
    <property type="entry name" value="C2"/>
    <property type="match status" value="1"/>
</dbReference>
<comment type="function">
    <text evidence="6">The production of the second messenger molecules diacylglycerol (DAG) and inositol 1,4,5-trisphosphate (IP3) is mediated by activated phosphatidylinositol-specific phospholipase C enzymes.</text>
</comment>
<organism evidence="11 12">
    <name type="scientific">Helicocarpus griseus UAMH5409</name>
    <dbReference type="NCBI Taxonomy" id="1447875"/>
    <lineage>
        <taxon>Eukaryota</taxon>
        <taxon>Fungi</taxon>
        <taxon>Dikarya</taxon>
        <taxon>Ascomycota</taxon>
        <taxon>Pezizomycotina</taxon>
        <taxon>Eurotiomycetes</taxon>
        <taxon>Eurotiomycetidae</taxon>
        <taxon>Onygenales</taxon>
        <taxon>Ajellomycetaceae</taxon>
        <taxon>Helicocarpus</taxon>
    </lineage>
</organism>
<feature type="compositionally biased region" description="Polar residues" evidence="8">
    <location>
        <begin position="172"/>
        <end position="191"/>
    </location>
</feature>
<dbReference type="PRINTS" id="PR00390">
    <property type="entry name" value="PHPHLIPASEC"/>
</dbReference>
<dbReference type="Gene3D" id="3.20.20.190">
    <property type="entry name" value="Phosphatidylinositol (PI) phosphodiesterase"/>
    <property type="match status" value="2"/>
</dbReference>
<dbReference type="CDD" id="cd08598">
    <property type="entry name" value="PI-PLC1c_yeast"/>
    <property type="match status" value="1"/>
</dbReference>
<evidence type="ECO:0000256" key="7">
    <source>
        <dbReference type="RuleBase" id="RU361133"/>
    </source>
</evidence>
<dbReference type="EC" id="3.1.4.11" evidence="7"/>
<evidence type="ECO:0000256" key="6">
    <source>
        <dbReference type="ARBA" id="ARBA00059664"/>
    </source>
</evidence>
<evidence type="ECO:0000256" key="3">
    <source>
        <dbReference type="ARBA" id="ARBA00022963"/>
    </source>
</evidence>
<feature type="compositionally biased region" description="Basic residues" evidence="8">
    <location>
        <begin position="157"/>
        <end position="167"/>
    </location>
</feature>
<dbReference type="GO" id="GO:0051209">
    <property type="term" value="P:release of sequestered calcium ion into cytosol"/>
    <property type="evidence" value="ECO:0007669"/>
    <property type="project" value="TreeGrafter"/>
</dbReference>
<dbReference type="InterPro" id="IPR017946">
    <property type="entry name" value="PLC-like_Pdiesterase_TIM-brl"/>
</dbReference>
<proteinExistence type="predicted"/>
<feature type="region of interest" description="Disordered" evidence="8">
    <location>
        <begin position="134"/>
        <end position="206"/>
    </location>
</feature>
<dbReference type="Pfam" id="PF00388">
    <property type="entry name" value="PI-PLC-X"/>
    <property type="match status" value="1"/>
</dbReference>
<dbReference type="EMBL" id="PDNB01000091">
    <property type="protein sequence ID" value="PGH09665.1"/>
    <property type="molecule type" value="Genomic_DNA"/>
</dbReference>
<keyword evidence="12" id="KW-1185">Reference proteome</keyword>
<accession>A0A2B7XL37</accession>
<evidence type="ECO:0000256" key="2">
    <source>
        <dbReference type="ARBA" id="ARBA00022801"/>
    </source>
</evidence>
<sequence length="670" mass="74928">MSSPAPACTESPAGETKISALSPHIQAHLKRIFESVSSGSDKKTFYESIQHEAPGKQNGLDTFEEFVEYMSCAYARAPAIPQDLSLPMNNYFISSSHNTYLTGNQLSSKASLEVYKDVLLRGCRCLEIDVWDGELDSDSDESSDSTDSEDGQETKKRETKKRAKKNRKDGFSLSSISDRWFSKGSTTQPQAANAEAPTVTSSAPKSATIGAEVVAADILMRPEPRVLHGYTLTKHVNFRDVCEVIRKYAFVANELPVIVSLEVHASLEQQEIMVDIMTTAWKGMLVEVPPDIEEKLEKGEIKDLPSPGDLRRKVLIKVKWAPPQTAPAPSKSTDNSGGLEIQKTDSGPSDEDGTELVQGSGDPGAKKKPSKILHSLSRLGIYTRGHTFSKFSQKEASHPTHIFSLSEAAVKEAHENERQALFEHNRQYMMRTYPSGLRVNSSNLDPSFYWRQGIQIAALNWQNCDKGMMMNEAMFAGYKGWVLKPETYRGKSWTERQLASTKSSDSSPQILARRHTFDLFIEVYAGQNLPLPHGDDHDKSFKPYVTFELHVERLKDSVQATENDKDSNETSKYKRATEKPGAGSNPVFGGQVIKFEKVSASFEELSFLRIKVKDDEFGKDDLAAWACIRLDRLRQGFRFIRLFDTKGRESPGVLLVRITKKFLESKKTQN</sequence>
<evidence type="ECO:0000256" key="8">
    <source>
        <dbReference type="SAM" id="MobiDB-lite"/>
    </source>
</evidence>
<dbReference type="PROSITE" id="PS50008">
    <property type="entry name" value="PIPLC_Y_DOMAIN"/>
    <property type="match status" value="1"/>
</dbReference>
<dbReference type="AlphaFoldDB" id="A0A2B7XL37"/>
<dbReference type="Pfam" id="PF00387">
    <property type="entry name" value="PI-PLC-Y"/>
    <property type="match status" value="1"/>
</dbReference>
<comment type="caution">
    <text evidence="11">The sequence shown here is derived from an EMBL/GenBank/DDBJ whole genome shotgun (WGS) entry which is preliminary data.</text>
</comment>
<dbReference type="InterPro" id="IPR000909">
    <property type="entry name" value="PLipase_C_PInositol-sp_X_dom"/>
</dbReference>
<feature type="compositionally biased region" description="Basic and acidic residues" evidence="8">
    <location>
        <begin position="558"/>
        <end position="578"/>
    </location>
</feature>
<dbReference type="SMART" id="SM00148">
    <property type="entry name" value="PLCXc"/>
    <property type="match status" value="1"/>
</dbReference>
<dbReference type="Pfam" id="PF00168">
    <property type="entry name" value="C2"/>
    <property type="match status" value="1"/>
</dbReference>
<dbReference type="SUPFAM" id="SSF51695">
    <property type="entry name" value="PLC-like phosphodiesterases"/>
    <property type="match status" value="1"/>
</dbReference>
<dbReference type="SMART" id="SM00149">
    <property type="entry name" value="PLCYc"/>
    <property type="match status" value="1"/>
</dbReference>
<evidence type="ECO:0000256" key="1">
    <source>
        <dbReference type="ARBA" id="ARBA00001195"/>
    </source>
</evidence>
<dbReference type="PANTHER" id="PTHR10336">
    <property type="entry name" value="PHOSPHOINOSITIDE-SPECIFIC PHOSPHOLIPASE C FAMILY PROTEIN"/>
    <property type="match status" value="1"/>
</dbReference>
<evidence type="ECO:0000256" key="5">
    <source>
        <dbReference type="ARBA" id="ARBA00023224"/>
    </source>
</evidence>
<gene>
    <name evidence="11" type="ORF">AJ79_05631</name>
</gene>
<evidence type="ECO:0000259" key="10">
    <source>
        <dbReference type="PROSITE" id="PS50008"/>
    </source>
</evidence>
<dbReference type="InterPro" id="IPR000008">
    <property type="entry name" value="C2_dom"/>
</dbReference>
<dbReference type="InterPro" id="IPR001711">
    <property type="entry name" value="PLipase_C_Pinositol-sp_Y"/>
</dbReference>
<dbReference type="STRING" id="1447875.A0A2B7XL37"/>
<evidence type="ECO:0000313" key="12">
    <source>
        <dbReference type="Proteomes" id="UP000223968"/>
    </source>
</evidence>
<dbReference type="OrthoDB" id="269822at2759"/>
<evidence type="ECO:0000313" key="11">
    <source>
        <dbReference type="EMBL" id="PGH09665.1"/>
    </source>
</evidence>
<feature type="region of interest" description="Disordered" evidence="8">
    <location>
        <begin position="558"/>
        <end position="583"/>
    </location>
</feature>
<dbReference type="GO" id="GO:0004435">
    <property type="term" value="F:phosphatidylinositol-4,5-bisphosphate phospholipase C activity"/>
    <property type="evidence" value="ECO:0007669"/>
    <property type="project" value="UniProtKB-EC"/>
</dbReference>
<dbReference type="SUPFAM" id="SSF49562">
    <property type="entry name" value="C2 domain (Calcium/lipid-binding domain, CaLB)"/>
    <property type="match status" value="1"/>
</dbReference>
<evidence type="ECO:0000256" key="4">
    <source>
        <dbReference type="ARBA" id="ARBA00023098"/>
    </source>
</evidence>
<dbReference type="PANTHER" id="PTHR10336:SF82">
    <property type="entry name" value="PHOSPHOINOSITIDE PHOSPHOLIPASE C"/>
    <property type="match status" value="1"/>
</dbReference>